<dbReference type="Gene3D" id="3.30.559.30">
    <property type="entry name" value="Nonribosomal peptide synthetase, condensation domain"/>
    <property type="match status" value="3"/>
</dbReference>
<dbReference type="PANTHER" id="PTHR45527">
    <property type="entry name" value="NONRIBOSOMAL PEPTIDE SYNTHETASE"/>
    <property type="match status" value="1"/>
</dbReference>
<dbReference type="Pfam" id="PF00668">
    <property type="entry name" value="Condensation"/>
    <property type="match status" value="3"/>
</dbReference>
<evidence type="ECO:0000256" key="6">
    <source>
        <dbReference type="SAM" id="MobiDB-lite"/>
    </source>
</evidence>
<dbReference type="Pfam" id="PF13193">
    <property type="entry name" value="AMP-binding_C"/>
    <property type="match status" value="1"/>
</dbReference>
<evidence type="ECO:0000256" key="5">
    <source>
        <dbReference type="ARBA" id="ARBA00023194"/>
    </source>
</evidence>
<evidence type="ECO:0000313" key="8">
    <source>
        <dbReference type="EMBL" id="TWV24073.1"/>
    </source>
</evidence>
<dbReference type="InterPro" id="IPR020845">
    <property type="entry name" value="AMP-binding_CS"/>
</dbReference>
<keyword evidence="4" id="KW-0677">Repeat</keyword>
<accession>A0ABY3GZH0</accession>
<proteinExistence type="predicted"/>
<evidence type="ECO:0000259" key="7">
    <source>
        <dbReference type="PROSITE" id="PS50075"/>
    </source>
</evidence>
<dbReference type="Pfam" id="PF00550">
    <property type="entry name" value="PP-binding"/>
    <property type="match status" value="1"/>
</dbReference>
<dbReference type="Gene3D" id="1.10.1200.10">
    <property type="entry name" value="ACP-like"/>
    <property type="match status" value="1"/>
</dbReference>
<dbReference type="InterPro" id="IPR045851">
    <property type="entry name" value="AMP-bd_C_sf"/>
</dbReference>
<protein>
    <submittedName>
        <fullName evidence="8">Amino acid adenylation domain-containing protein</fullName>
    </submittedName>
</protein>
<keyword evidence="3" id="KW-0597">Phosphoprotein</keyword>
<dbReference type="Gene3D" id="3.30.559.10">
    <property type="entry name" value="Chloramphenicol acetyltransferase-like domain"/>
    <property type="match status" value="3"/>
</dbReference>
<dbReference type="PROSITE" id="PS00012">
    <property type="entry name" value="PHOSPHOPANTETHEINE"/>
    <property type="match status" value="1"/>
</dbReference>
<dbReference type="PROSITE" id="PS50075">
    <property type="entry name" value="CARRIER"/>
    <property type="match status" value="1"/>
</dbReference>
<dbReference type="RefSeq" id="WP_146581668.1">
    <property type="nucleotide sequence ID" value="NZ_VOGX01000023.1"/>
</dbReference>
<dbReference type="PROSITE" id="PS00455">
    <property type="entry name" value="AMP_BINDING"/>
    <property type="match status" value="2"/>
</dbReference>
<dbReference type="Gene3D" id="2.30.38.10">
    <property type="entry name" value="Luciferase, Domain 3"/>
    <property type="match status" value="1"/>
</dbReference>
<dbReference type="NCBIfam" id="TIGR01720">
    <property type="entry name" value="NRPS-para261"/>
    <property type="match status" value="1"/>
</dbReference>
<dbReference type="InterPro" id="IPR009081">
    <property type="entry name" value="PP-bd_ACP"/>
</dbReference>
<feature type="domain" description="Carrier" evidence="7">
    <location>
        <begin position="1911"/>
        <end position="1985"/>
    </location>
</feature>
<dbReference type="Gene3D" id="3.40.50.980">
    <property type="match status" value="2"/>
</dbReference>
<gene>
    <name evidence="8" type="ORF">FRZ02_16095</name>
</gene>
<dbReference type="SMART" id="SM00823">
    <property type="entry name" value="PKS_PP"/>
    <property type="match status" value="1"/>
</dbReference>
<evidence type="ECO:0000256" key="4">
    <source>
        <dbReference type="ARBA" id="ARBA00022737"/>
    </source>
</evidence>
<dbReference type="SUPFAM" id="SSF56801">
    <property type="entry name" value="Acetyl-CoA synthetase-like"/>
    <property type="match status" value="2"/>
</dbReference>
<dbReference type="SUPFAM" id="SSF47336">
    <property type="entry name" value="ACP-like"/>
    <property type="match status" value="1"/>
</dbReference>
<dbReference type="Pfam" id="PF00501">
    <property type="entry name" value="AMP-binding"/>
    <property type="match status" value="2"/>
</dbReference>
<dbReference type="Gene3D" id="3.30.300.30">
    <property type="match status" value="1"/>
</dbReference>
<dbReference type="InterPro" id="IPR010060">
    <property type="entry name" value="NRPS_synth"/>
</dbReference>
<reference evidence="9" key="1">
    <citation type="journal article" date="2019" name="Microbiol. Resour. Announc.">
        <title>Draft Genomic Sequences of Streptomyces misionensis and Streptomyces albidoflavus, bacteria applied for phytopathogen biocontrol.</title>
        <authorList>
            <person name="Pylro V."/>
            <person name="Dias A."/>
            <person name="Andreote F."/>
            <person name="Varani A."/>
            <person name="Andreote C."/>
            <person name="Bernardo E."/>
            <person name="Martins T."/>
        </authorList>
    </citation>
    <scope>NUCLEOTIDE SEQUENCE [LARGE SCALE GENOMIC DNA]</scope>
    <source>
        <strain evidence="9">77</strain>
    </source>
</reference>
<dbReference type="Gene3D" id="3.40.50.12780">
    <property type="entry name" value="N-terminal domain of ligase-like"/>
    <property type="match status" value="1"/>
</dbReference>
<dbReference type="InterPro" id="IPR001242">
    <property type="entry name" value="Condensation_dom"/>
</dbReference>
<dbReference type="SUPFAM" id="SSF52777">
    <property type="entry name" value="CoA-dependent acyltransferases"/>
    <property type="match status" value="7"/>
</dbReference>
<comment type="cofactor">
    <cofactor evidence="1">
        <name>pantetheine 4'-phosphate</name>
        <dbReference type="ChEBI" id="CHEBI:47942"/>
    </cofactor>
</comment>
<organism evidence="8 9">
    <name type="scientific">Streptomyces albidoflavus</name>
    <dbReference type="NCBI Taxonomy" id="1886"/>
    <lineage>
        <taxon>Bacteria</taxon>
        <taxon>Bacillati</taxon>
        <taxon>Actinomycetota</taxon>
        <taxon>Actinomycetes</taxon>
        <taxon>Kitasatosporales</taxon>
        <taxon>Streptomycetaceae</taxon>
        <taxon>Streptomyces</taxon>
        <taxon>Streptomyces albidoflavus group</taxon>
    </lineage>
</organism>
<name>A0ABY3GZH0_9ACTN</name>
<dbReference type="EMBL" id="VOGX01000023">
    <property type="protein sequence ID" value="TWV24073.1"/>
    <property type="molecule type" value="Genomic_DNA"/>
</dbReference>
<dbReference type="InterPro" id="IPR036736">
    <property type="entry name" value="ACP-like_sf"/>
</dbReference>
<dbReference type="InterPro" id="IPR000873">
    <property type="entry name" value="AMP-dep_synth/lig_dom"/>
</dbReference>
<evidence type="ECO:0000256" key="3">
    <source>
        <dbReference type="ARBA" id="ARBA00022553"/>
    </source>
</evidence>
<keyword evidence="5" id="KW-0045">Antibiotic biosynthesis</keyword>
<evidence type="ECO:0000313" key="9">
    <source>
        <dbReference type="Proteomes" id="UP000318052"/>
    </source>
</evidence>
<keyword evidence="2" id="KW-0596">Phosphopantetheine</keyword>
<keyword evidence="9" id="KW-1185">Reference proteome</keyword>
<evidence type="ECO:0000256" key="1">
    <source>
        <dbReference type="ARBA" id="ARBA00001957"/>
    </source>
</evidence>
<dbReference type="CDD" id="cd19531">
    <property type="entry name" value="LCL_NRPS-like"/>
    <property type="match status" value="1"/>
</dbReference>
<dbReference type="InterPro" id="IPR023213">
    <property type="entry name" value="CAT-like_dom_sf"/>
</dbReference>
<comment type="caution">
    <text evidence="8">The sequence shown here is derived from an EMBL/GenBank/DDBJ whole genome shotgun (WGS) entry which is preliminary data.</text>
</comment>
<dbReference type="NCBIfam" id="TIGR01733">
    <property type="entry name" value="AA-adenyl-dom"/>
    <property type="match status" value="2"/>
</dbReference>
<dbReference type="InterPro" id="IPR006162">
    <property type="entry name" value="Ppantetheine_attach_site"/>
</dbReference>
<evidence type="ECO:0000256" key="2">
    <source>
        <dbReference type="ARBA" id="ARBA00022450"/>
    </source>
</evidence>
<dbReference type="InterPro" id="IPR025110">
    <property type="entry name" value="AMP-bd_C"/>
</dbReference>
<dbReference type="PANTHER" id="PTHR45527:SF1">
    <property type="entry name" value="FATTY ACID SYNTHASE"/>
    <property type="match status" value="1"/>
</dbReference>
<dbReference type="Proteomes" id="UP000318052">
    <property type="component" value="Unassembled WGS sequence"/>
</dbReference>
<dbReference type="InterPro" id="IPR020806">
    <property type="entry name" value="PKS_PP-bd"/>
</dbReference>
<feature type="region of interest" description="Disordered" evidence="6">
    <location>
        <begin position="1886"/>
        <end position="1907"/>
    </location>
</feature>
<dbReference type="InterPro" id="IPR042099">
    <property type="entry name" value="ANL_N_sf"/>
</dbReference>
<dbReference type="CDD" id="cd19543">
    <property type="entry name" value="DCL_NRPS"/>
    <property type="match status" value="1"/>
</dbReference>
<sequence length="2442" mass="258439">MTTPSSRESRISALPTDLQALLRARMSGQAVVADPHAIRPADRTGELPASFAQRRLWFLEEYSPGGTAYNSGLALRLTGALDEGALERAVARVVARHEALRTTFDAVDGRVTQVVHPALEVPVERAELPEGAPEAEVDAFLRARLLTPFDLRKGPLLRVVLLRLADDRHALLLSMHHIVSDGRSLDVLTGELATCYAAELSGAEPALRPLPVQYADFAAWQHDRPAADEGLAYWQERLAGLEPLELPADRPRPAVRTGRGAVHTFAVPAATATGLARVGREHGVSLFMLLTAATQLLLGRRSGQRDVALGTVTAGRDRPELDDLIGFFVHTLVLRADVDGAATVGDFLAATKATVLDAFDHQEVPFDRVVDAVAPERDPARMPLVQAMVVLQGATGPAPAFPGLETEPLSVSRDSLPFDLMFEFEEAADGTLVGAVEYSTDLYDPETVTRLAAHWRELAAGLAAGDAACPLRDLPMLSAEERAGALAAAEGTPTDAPPASVTAAFAARVTETPDAVAVNYGSEQLTYAELDERADRLARALAERGVTTESRVGLLLERSADLVVALLAVLKAGGTYVPLHAANPEERTRSILARSRTELVLTDRDVPTVAGVPALPVRTKPTSSGRTPATVHPDGLAYVMYTSGSTGRPKGVAITHADITALAADTRWHNGAHRHLLFHSPHSFDAATYEIWAALLNGHTLTVADREITAPVVREAVASGVTAVFLTKALFDLLAEEDPGCFTGLQEVWTGGEAASPAAMSTVQATNPDLTLVHVYGPTETTTFAISGPLSPADTAHSPVPLGLPMDNTQAYVLDASLAPVPVGVPGELYLGGTGLARGYDGQPALTATRFIPDPYHPGARLYRTGDLVTRHPDGRLTFAWTYSPGLHREETVRALADRFFAELEAFVAHCAAPGAGGCSPADFPLVPLGQAEVDLLAGDGRNVADLCPLTPLQAGMLFHTLDGPGTEAYLEQFTCVLDGVRDTGALARAWQRVVERSDALRSSVVWEAVGRPVRVVHREVVLPLEVADWTGRTEDERATALAGVLAEERRRGLDLTAAPLSRVLLARLDDNRVQLVWTFHHLLLDGWSSAALLTDVVAEYAALTDGGPGAAPRGPFRDYLDWLAGRDHAEGRAYWRQRLAGFTEPVALPTDRPAPQAHRGRSTARVEVPLTEAAGSGATAFARRLRVTPNALVQGAWSLLLAHHSSTRDVVFGATVSGRPAELPGAEEILGLFINTLPVRVDTSPALRVGEWLAAIQRDAAEAGRHEYVALRDIATELPPGTAPFDTLLVFENYPVDPEGAARHGVRLLEPEAVEATNYPLTLIAGTAAGDTPGSTGLSLTLAYDPELFDATTAGRLAADLARLVEEVCADPDRTLGEVPALSADEAREALRRGTGPAAEPPVPLGTWFARQAAARPDAPAVSAGATELSYAEVDARADRLARLLRGRGTGAETRVAVLLPRSAAWAPAVLGVARAGCVHVPVDPAWPADRLRYVLDDCGAALLVTDRAHAAAHRADGPPLLVLDDPAVLAELAELPAGAPETAVPPASAAYVIHTSGSTGRPKGVVVPHRGLTSLAASLTGAGGGVGGDPARVLQLASPGFDASVLELLLAFATGGTLVLPSAEGPLAGEELARVVEEERVTHALIPPTVLASVPPGRMPGLTTLFTGGEACGPELVRLWSPGRTLVNAYGPTETTVVATMSGRLDPGTADAPPPIGLPVTGAAVRVLDARLRPVPAGVPGELYVAGAVLARGYLGQSALTATRFVADPEGGGGRLYRTGDLVRRRADGQLAYVGRADDQVKLRGLRIELGEIEAALTRHPAVRQAAVTVREDRPGSRRLVAYVVPHAGTEAPDAETLRTFAGGSLPAYMLPAAFVPPPALPVNASGKTDRRALPAPDDEGDRATTYVAPRTDTERALCQIWSEVLGVEHVGVHDSFFALGGDSILSIQVVSRARQAGLHMYTRDVFVGQTVAGLAAEADAAEAADTPAGEESEAGPLPPVPVAEWFFATHPKAPAHFDMTMSFTLAPGAAPAALRTAVGALLDRHGMLRAVYAQEAGQDRWTGRILPELSPDSVLTVHDLTTAPDQEAAWNTLLTEVQSGFRLDTGPLFRVLYGERGTGQAPWLSLVAHHLVIDGVSWRILLDDLEAAYAQAASGAGPVTPRERTSSVRQWAELLARHVAEGGFDDQLDHWREAGEAAAAPLPVDHPGAPNTGAELTGTATTLSAEHTHALLNLAPGHYRTQINDILLAALARVLADWTGRPRTAVALESHGREDLFDTVDLSGTVGWFTAIHPVALEAPAIPGWPAAIRAVKRHLRTVPDHGVGYGALRHLSAPDSPARTLLDTPPPQLSFNYLGRLDLTTDTPGSGLLRTELDLPGRDYALTETRPHLIDIAAMVQQGHLTTTWTYSQAQYDTPTLTHLSTAYTRALEEIATACLGK</sequence>
<dbReference type="InterPro" id="IPR010071">
    <property type="entry name" value="AA_adenyl_dom"/>
</dbReference>